<feature type="compositionally biased region" description="Polar residues" evidence="1">
    <location>
        <begin position="102"/>
        <end position="112"/>
    </location>
</feature>
<gene>
    <name evidence="2" type="ORF">NDU88_008507</name>
</gene>
<comment type="caution">
    <text evidence="2">The sequence shown here is derived from an EMBL/GenBank/DDBJ whole genome shotgun (WGS) entry which is preliminary data.</text>
</comment>
<evidence type="ECO:0000313" key="2">
    <source>
        <dbReference type="EMBL" id="KAJ1130151.1"/>
    </source>
</evidence>
<sequence length="112" mass="11992">MRQVRADTTMPCAMYTRAKVLALKMRADTMVPCAVCTRSKASAGITVKPTVCSSVSSVPPNTYRNQKKKTKDDPGFSAESVPHQTVTEESTPGKAQLEKGSSETGNSSPILK</sequence>
<keyword evidence="3" id="KW-1185">Reference proteome</keyword>
<evidence type="ECO:0000256" key="1">
    <source>
        <dbReference type="SAM" id="MobiDB-lite"/>
    </source>
</evidence>
<reference evidence="2" key="1">
    <citation type="journal article" date="2022" name="bioRxiv">
        <title>Sequencing and chromosome-scale assembly of the giantPleurodeles waltlgenome.</title>
        <authorList>
            <person name="Brown T."/>
            <person name="Elewa A."/>
            <person name="Iarovenko S."/>
            <person name="Subramanian E."/>
            <person name="Araus A.J."/>
            <person name="Petzold A."/>
            <person name="Susuki M."/>
            <person name="Suzuki K.-i.T."/>
            <person name="Hayashi T."/>
            <person name="Toyoda A."/>
            <person name="Oliveira C."/>
            <person name="Osipova E."/>
            <person name="Leigh N.D."/>
            <person name="Simon A."/>
            <person name="Yun M.H."/>
        </authorList>
    </citation>
    <scope>NUCLEOTIDE SEQUENCE</scope>
    <source>
        <strain evidence="2">20211129_DDA</strain>
        <tissue evidence="2">Liver</tissue>
    </source>
</reference>
<proteinExistence type="predicted"/>
<accession>A0AAV7PRS6</accession>
<protein>
    <submittedName>
        <fullName evidence="2">Uncharacterized protein</fullName>
    </submittedName>
</protein>
<dbReference type="AlphaFoldDB" id="A0AAV7PRS6"/>
<name>A0AAV7PRS6_PLEWA</name>
<dbReference type="Proteomes" id="UP001066276">
    <property type="component" value="Chromosome 7"/>
</dbReference>
<evidence type="ECO:0000313" key="3">
    <source>
        <dbReference type="Proteomes" id="UP001066276"/>
    </source>
</evidence>
<feature type="region of interest" description="Disordered" evidence="1">
    <location>
        <begin position="51"/>
        <end position="112"/>
    </location>
</feature>
<feature type="compositionally biased region" description="Low complexity" evidence="1">
    <location>
        <begin position="51"/>
        <end position="62"/>
    </location>
</feature>
<organism evidence="2 3">
    <name type="scientific">Pleurodeles waltl</name>
    <name type="common">Iberian ribbed newt</name>
    <dbReference type="NCBI Taxonomy" id="8319"/>
    <lineage>
        <taxon>Eukaryota</taxon>
        <taxon>Metazoa</taxon>
        <taxon>Chordata</taxon>
        <taxon>Craniata</taxon>
        <taxon>Vertebrata</taxon>
        <taxon>Euteleostomi</taxon>
        <taxon>Amphibia</taxon>
        <taxon>Batrachia</taxon>
        <taxon>Caudata</taxon>
        <taxon>Salamandroidea</taxon>
        <taxon>Salamandridae</taxon>
        <taxon>Pleurodelinae</taxon>
        <taxon>Pleurodeles</taxon>
    </lineage>
</organism>
<dbReference type="EMBL" id="JANPWB010000011">
    <property type="protein sequence ID" value="KAJ1130151.1"/>
    <property type="molecule type" value="Genomic_DNA"/>
</dbReference>